<comment type="caution">
    <text evidence="4">The sequence shown here is derived from an EMBL/GenBank/DDBJ whole genome shotgun (WGS) entry which is preliminary data.</text>
</comment>
<gene>
    <name evidence="4" type="ORF">B4U80_14720</name>
</gene>
<dbReference type="InterPro" id="IPR036875">
    <property type="entry name" value="Znf_CCHC_sf"/>
</dbReference>
<sequence length="171" mass="19752">MSFDSMDDFLDKVAKQARVASKHFFESRKDERSTKVFNVEKQQKPSYAKVASSPPSGRKFENEKKSFIRSERSPHQGRTFVPRSRNGSRNSDCSSNTSTHSNSNKRNFKCYNCDKVGHISRDCRAPRKQFRSNGSQNNIHKFMEEQRSFNQKMLEFMTNSNATNTSSDSKN</sequence>
<feature type="compositionally biased region" description="Basic and acidic residues" evidence="2">
    <location>
        <begin position="58"/>
        <end position="74"/>
    </location>
</feature>
<dbReference type="GO" id="GO:0008270">
    <property type="term" value="F:zinc ion binding"/>
    <property type="evidence" value="ECO:0007669"/>
    <property type="project" value="UniProtKB-KW"/>
</dbReference>
<dbReference type="PROSITE" id="PS50158">
    <property type="entry name" value="ZF_CCHC"/>
    <property type="match status" value="1"/>
</dbReference>
<dbReference type="InterPro" id="IPR001878">
    <property type="entry name" value="Znf_CCHC"/>
</dbReference>
<keyword evidence="1" id="KW-0862">Zinc</keyword>
<evidence type="ECO:0000313" key="4">
    <source>
        <dbReference type="EMBL" id="RWS09886.1"/>
    </source>
</evidence>
<name>A0A443R3Q2_9ACAR</name>
<keyword evidence="1" id="KW-0479">Metal-binding</keyword>
<dbReference type="Pfam" id="PF00098">
    <property type="entry name" value="zf-CCHC"/>
    <property type="match status" value="1"/>
</dbReference>
<dbReference type="SMART" id="SM00343">
    <property type="entry name" value="ZnF_C2HC"/>
    <property type="match status" value="1"/>
</dbReference>
<evidence type="ECO:0000256" key="2">
    <source>
        <dbReference type="SAM" id="MobiDB-lite"/>
    </source>
</evidence>
<dbReference type="SUPFAM" id="SSF57756">
    <property type="entry name" value="Retrovirus zinc finger-like domains"/>
    <property type="match status" value="1"/>
</dbReference>
<organism evidence="4 5">
    <name type="scientific">Leptotrombidium deliense</name>
    <dbReference type="NCBI Taxonomy" id="299467"/>
    <lineage>
        <taxon>Eukaryota</taxon>
        <taxon>Metazoa</taxon>
        <taxon>Ecdysozoa</taxon>
        <taxon>Arthropoda</taxon>
        <taxon>Chelicerata</taxon>
        <taxon>Arachnida</taxon>
        <taxon>Acari</taxon>
        <taxon>Acariformes</taxon>
        <taxon>Trombidiformes</taxon>
        <taxon>Prostigmata</taxon>
        <taxon>Anystina</taxon>
        <taxon>Parasitengona</taxon>
        <taxon>Trombiculoidea</taxon>
        <taxon>Trombiculidae</taxon>
        <taxon>Leptotrombidium</taxon>
    </lineage>
</organism>
<evidence type="ECO:0000313" key="5">
    <source>
        <dbReference type="Proteomes" id="UP000288716"/>
    </source>
</evidence>
<feature type="compositionally biased region" description="Low complexity" evidence="2">
    <location>
        <begin position="90"/>
        <end position="104"/>
    </location>
</feature>
<feature type="region of interest" description="Disordered" evidence="2">
    <location>
        <begin position="21"/>
        <end position="107"/>
    </location>
</feature>
<dbReference type="Gene3D" id="4.10.60.10">
    <property type="entry name" value="Zinc finger, CCHC-type"/>
    <property type="match status" value="1"/>
</dbReference>
<dbReference type="GO" id="GO:0003676">
    <property type="term" value="F:nucleic acid binding"/>
    <property type="evidence" value="ECO:0007669"/>
    <property type="project" value="InterPro"/>
</dbReference>
<dbReference type="OrthoDB" id="427960at2759"/>
<evidence type="ECO:0000256" key="1">
    <source>
        <dbReference type="PROSITE-ProRule" id="PRU00047"/>
    </source>
</evidence>
<dbReference type="VEuPathDB" id="VectorBase:LDEU014095"/>
<dbReference type="EMBL" id="NCKV01049910">
    <property type="protein sequence ID" value="RWS09886.1"/>
    <property type="molecule type" value="Genomic_DNA"/>
</dbReference>
<feature type="domain" description="CCHC-type" evidence="3">
    <location>
        <begin position="109"/>
        <end position="124"/>
    </location>
</feature>
<dbReference type="Proteomes" id="UP000288716">
    <property type="component" value="Unassembled WGS sequence"/>
</dbReference>
<reference evidence="4 5" key="1">
    <citation type="journal article" date="2018" name="Gigascience">
        <title>Genomes of trombidid mites reveal novel predicted allergens and laterally-transferred genes associated with secondary metabolism.</title>
        <authorList>
            <person name="Dong X."/>
            <person name="Chaisiri K."/>
            <person name="Xia D."/>
            <person name="Armstrong S.D."/>
            <person name="Fang Y."/>
            <person name="Donnelly M.J."/>
            <person name="Kadowaki T."/>
            <person name="McGarry J.W."/>
            <person name="Darby A.C."/>
            <person name="Makepeace B.L."/>
        </authorList>
    </citation>
    <scope>NUCLEOTIDE SEQUENCE [LARGE SCALE GENOMIC DNA]</scope>
    <source>
        <strain evidence="4">UoL-UT</strain>
    </source>
</reference>
<proteinExistence type="predicted"/>
<keyword evidence="5" id="KW-1185">Reference proteome</keyword>
<keyword evidence="1" id="KW-0863">Zinc-finger</keyword>
<evidence type="ECO:0000259" key="3">
    <source>
        <dbReference type="PROSITE" id="PS50158"/>
    </source>
</evidence>
<protein>
    <recommendedName>
        <fullName evidence="3">CCHC-type domain-containing protein</fullName>
    </recommendedName>
</protein>
<accession>A0A443R3Q2</accession>
<dbReference type="AlphaFoldDB" id="A0A443R3Q2"/>
<feature type="compositionally biased region" description="Basic and acidic residues" evidence="2">
    <location>
        <begin position="23"/>
        <end position="34"/>
    </location>
</feature>